<gene>
    <name evidence="1" type="ORF">A0U93_05500</name>
</gene>
<dbReference type="InterPro" id="IPR006311">
    <property type="entry name" value="TAT_signal"/>
</dbReference>
<reference evidence="1 2" key="1">
    <citation type="submission" date="2016-03" db="EMBL/GenBank/DDBJ databases">
        <title>Acetic acid bacteria sequencing.</title>
        <authorList>
            <person name="Brandt J."/>
            <person name="Jakob F."/>
            <person name="Vogel R.F."/>
        </authorList>
    </citation>
    <scope>NUCLEOTIDE SEQUENCE [LARGE SCALE GENOMIC DNA]</scope>
    <source>
        <strain evidence="1 2">NBRC 101099</strain>
    </source>
</reference>
<dbReference type="InterPro" id="IPR042245">
    <property type="entry name" value="Tgt2/MlaC_sf"/>
</dbReference>
<evidence type="ECO:0000313" key="2">
    <source>
        <dbReference type="Proteomes" id="UP000188604"/>
    </source>
</evidence>
<dbReference type="AlphaFoldDB" id="A0A1U9KNU6"/>
<dbReference type="Pfam" id="PF05494">
    <property type="entry name" value="MlaC"/>
    <property type="match status" value="1"/>
</dbReference>
<dbReference type="PANTHER" id="PTHR36573:SF1">
    <property type="entry name" value="INTERMEMBRANE PHOSPHOLIPID TRANSPORT SYSTEM BINDING PROTEIN MLAC"/>
    <property type="match status" value="1"/>
</dbReference>
<name>A0A1U9KNU6_9PROT</name>
<dbReference type="OrthoDB" id="8099120at2"/>
<keyword evidence="2" id="KW-1185">Reference proteome</keyword>
<sequence length="206" mass="22144">MLTSLTSVTRRRVLGLATAAAMSLGLGVTGSARADQASDFVSSFGGKLVAIVNSSASLDKKKQEVLPLLQENLDAAAIGKFCLGRYWRTASPEQQQRYLTLFDHVLVNAITDKIGDYQGVSFRVTGTSQAPTGELVSAQISRPGQPTADMQLLVVQSNGPKVVDMIGEGASLRLTQRQDYSSYLARNGGNVDTLNNALQRQLDHHH</sequence>
<dbReference type="Gene3D" id="3.10.450.710">
    <property type="entry name" value="Tgt2/MlaC"/>
    <property type="match status" value="1"/>
</dbReference>
<dbReference type="PANTHER" id="PTHR36573">
    <property type="entry name" value="INTERMEMBRANE PHOSPHOLIPID TRANSPORT SYSTEM BINDING PROTEIN MLAC"/>
    <property type="match status" value="1"/>
</dbReference>
<dbReference type="STRING" id="320497.A0U93_05500"/>
<dbReference type="RefSeq" id="WP_077806466.1">
    <property type="nucleotide sequence ID" value="NZ_BJXS01000009.1"/>
</dbReference>
<protein>
    <submittedName>
        <fullName evidence="1">Toluene transporter</fullName>
    </submittedName>
</protein>
<evidence type="ECO:0000313" key="1">
    <source>
        <dbReference type="EMBL" id="AQS87481.1"/>
    </source>
</evidence>
<proteinExistence type="predicted"/>
<dbReference type="EMBL" id="CP014691">
    <property type="protein sequence ID" value="AQS87481.1"/>
    <property type="molecule type" value="Genomic_DNA"/>
</dbReference>
<organism evidence="1 2">
    <name type="scientific">Neoasaia chiangmaiensis</name>
    <dbReference type="NCBI Taxonomy" id="320497"/>
    <lineage>
        <taxon>Bacteria</taxon>
        <taxon>Pseudomonadati</taxon>
        <taxon>Pseudomonadota</taxon>
        <taxon>Alphaproteobacteria</taxon>
        <taxon>Acetobacterales</taxon>
        <taxon>Acetobacteraceae</taxon>
        <taxon>Neoasaia</taxon>
    </lineage>
</organism>
<dbReference type="InterPro" id="IPR008869">
    <property type="entry name" value="MlaC/ttg2D"/>
</dbReference>
<dbReference type="Proteomes" id="UP000188604">
    <property type="component" value="Chromosome"/>
</dbReference>
<dbReference type="PROSITE" id="PS51318">
    <property type="entry name" value="TAT"/>
    <property type="match status" value="1"/>
</dbReference>
<accession>A0A1U9KNU6</accession>
<dbReference type="KEGG" id="nch:A0U93_05500"/>